<comment type="caution">
    <text evidence="2">The sequence shown here is derived from an EMBL/GenBank/DDBJ whole genome shotgun (WGS) entry which is preliminary data.</text>
</comment>
<evidence type="ECO:0000313" key="2">
    <source>
        <dbReference type="EMBL" id="NYT50883.1"/>
    </source>
</evidence>
<evidence type="ECO:0000313" key="3">
    <source>
        <dbReference type="Proteomes" id="UP000559809"/>
    </source>
</evidence>
<proteinExistence type="predicted"/>
<dbReference type="Proteomes" id="UP000559809">
    <property type="component" value="Unassembled WGS sequence"/>
</dbReference>
<dbReference type="EMBL" id="JACCEM010000009">
    <property type="protein sequence ID" value="NYT50883.1"/>
    <property type="molecule type" value="Genomic_DNA"/>
</dbReference>
<accession>A0A853G1Y6</accession>
<dbReference type="AlphaFoldDB" id="A0A853G1Y6"/>
<sequence>MSDEQGIAKRSAHAAFPVAPAFYRIADVIRITALSRATIYRRISEGRFPRPVNLGGRACGWTPTALNEWIGNPQGYRSQEEQQEPAATSPARRRRNTDRLNLSRIRRRKFRTQVGHEAKTGAQETEKGLASDR</sequence>
<dbReference type="Gene3D" id="1.10.238.160">
    <property type="match status" value="1"/>
</dbReference>
<dbReference type="InterPro" id="IPR010260">
    <property type="entry name" value="AlpA"/>
</dbReference>
<feature type="region of interest" description="Disordered" evidence="1">
    <location>
        <begin position="70"/>
        <end position="133"/>
    </location>
</feature>
<keyword evidence="3" id="KW-1185">Reference proteome</keyword>
<evidence type="ECO:0000256" key="1">
    <source>
        <dbReference type="SAM" id="MobiDB-lite"/>
    </source>
</evidence>
<organism evidence="2 3">
    <name type="scientific">Parapusillimonas granuli</name>
    <dbReference type="NCBI Taxonomy" id="380911"/>
    <lineage>
        <taxon>Bacteria</taxon>
        <taxon>Pseudomonadati</taxon>
        <taxon>Pseudomonadota</taxon>
        <taxon>Betaproteobacteria</taxon>
        <taxon>Burkholderiales</taxon>
        <taxon>Alcaligenaceae</taxon>
        <taxon>Parapusillimonas</taxon>
    </lineage>
</organism>
<dbReference type="Pfam" id="PF05930">
    <property type="entry name" value="Phage_AlpA"/>
    <property type="match status" value="1"/>
</dbReference>
<name>A0A853G1Y6_9BURK</name>
<feature type="compositionally biased region" description="Basic and acidic residues" evidence="1">
    <location>
        <begin position="114"/>
        <end position="133"/>
    </location>
</feature>
<gene>
    <name evidence="2" type="ORF">H0A72_16325</name>
</gene>
<dbReference type="RefSeq" id="WP_180157270.1">
    <property type="nucleotide sequence ID" value="NZ_JACCEM010000009.1"/>
</dbReference>
<reference evidence="2 3" key="1">
    <citation type="submission" date="2020-07" db="EMBL/GenBank/DDBJ databases">
        <title>Taxonomic revisions and descriptions of new bacterial species based on genomic comparisons in the high-G+C-content subgroup of the family Alcaligenaceae.</title>
        <authorList>
            <person name="Szabo A."/>
            <person name="Felfoldi T."/>
        </authorList>
    </citation>
    <scope>NUCLEOTIDE SEQUENCE [LARGE SCALE GENOMIC DNA]</scope>
    <source>
        <strain evidence="2 3">LMG 24012</strain>
    </source>
</reference>
<protein>
    <submittedName>
        <fullName evidence="2">AlpA family phage regulatory protein</fullName>
    </submittedName>
</protein>